<dbReference type="Gene3D" id="3.40.50.720">
    <property type="entry name" value="NAD(P)-binding Rossmann-like Domain"/>
    <property type="match status" value="2"/>
</dbReference>
<dbReference type="AlphaFoldDB" id="A0A366EXS9"/>
<accession>A0A366EXS9</accession>
<dbReference type="GO" id="GO:0016628">
    <property type="term" value="F:oxidoreductase activity, acting on the CH-CH group of donors, NAD or NADP as acceptor"/>
    <property type="evidence" value="ECO:0007669"/>
    <property type="project" value="InterPro"/>
</dbReference>
<dbReference type="InterPro" id="IPR014026">
    <property type="entry name" value="UDP-Glc/GDP-Man_DH_dimer"/>
</dbReference>
<keyword evidence="1" id="KW-0560">Oxidoreductase</keyword>
<dbReference type="SMART" id="SM00984">
    <property type="entry name" value="UDPG_MGDP_dh_C"/>
    <property type="match status" value="1"/>
</dbReference>
<dbReference type="InterPro" id="IPR008927">
    <property type="entry name" value="6-PGluconate_DH-like_C_sf"/>
</dbReference>
<evidence type="ECO:0000259" key="4">
    <source>
        <dbReference type="SMART" id="SM00984"/>
    </source>
</evidence>
<dbReference type="InterPro" id="IPR036291">
    <property type="entry name" value="NAD(P)-bd_dom_sf"/>
</dbReference>
<comment type="caution">
    <text evidence="5">The sequence shown here is derived from an EMBL/GenBank/DDBJ whole genome shotgun (WGS) entry which is preliminary data.</text>
</comment>
<dbReference type="Proteomes" id="UP000252118">
    <property type="component" value="Unassembled WGS sequence"/>
</dbReference>
<dbReference type="Pfam" id="PF00984">
    <property type="entry name" value="UDPG_MGDP_dh"/>
    <property type="match status" value="1"/>
</dbReference>
<dbReference type="SUPFAM" id="SSF52413">
    <property type="entry name" value="UDP-glucose/GDP-mannose dehydrogenase C-terminal domain"/>
    <property type="match status" value="1"/>
</dbReference>
<evidence type="ECO:0000256" key="3">
    <source>
        <dbReference type="PIRNR" id="PIRNR000124"/>
    </source>
</evidence>
<comment type="similarity">
    <text evidence="3">Belongs to the UDP-glucose/GDP-mannose dehydrogenase family.</text>
</comment>
<dbReference type="SUPFAM" id="SSF48179">
    <property type="entry name" value="6-phosphogluconate dehydrogenase C-terminal domain-like"/>
    <property type="match status" value="1"/>
</dbReference>
<dbReference type="InterPro" id="IPR001732">
    <property type="entry name" value="UDP-Glc/GDP-Man_DH_N"/>
</dbReference>
<reference evidence="5 6" key="1">
    <citation type="submission" date="2018-06" db="EMBL/GenBank/DDBJ databases">
        <title>Freshwater and sediment microbial communities from various areas in North America, analyzing microbe dynamics in response to fracking.</title>
        <authorList>
            <person name="Lamendella R."/>
        </authorList>
    </citation>
    <scope>NUCLEOTIDE SEQUENCE [LARGE SCALE GENOMIC DNA]</scope>
    <source>
        <strain evidence="5 6">97B</strain>
    </source>
</reference>
<evidence type="ECO:0000256" key="2">
    <source>
        <dbReference type="ARBA" id="ARBA00023027"/>
    </source>
</evidence>
<evidence type="ECO:0000256" key="1">
    <source>
        <dbReference type="ARBA" id="ARBA00023002"/>
    </source>
</evidence>
<dbReference type="PIRSF" id="PIRSF500136">
    <property type="entry name" value="UDP_ManNAc_DH"/>
    <property type="match status" value="1"/>
</dbReference>
<dbReference type="Pfam" id="PF03721">
    <property type="entry name" value="UDPG_MGDP_dh_N"/>
    <property type="match status" value="1"/>
</dbReference>
<organism evidence="5 6">
    <name type="scientific">Rossellomorea aquimaris</name>
    <dbReference type="NCBI Taxonomy" id="189382"/>
    <lineage>
        <taxon>Bacteria</taxon>
        <taxon>Bacillati</taxon>
        <taxon>Bacillota</taxon>
        <taxon>Bacilli</taxon>
        <taxon>Bacillales</taxon>
        <taxon>Bacillaceae</taxon>
        <taxon>Rossellomorea</taxon>
    </lineage>
</organism>
<dbReference type="PIRSF" id="PIRSF000124">
    <property type="entry name" value="UDPglc_GDPman_dh"/>
    <property type="match status" value="1"/>
</dbReference>
<dbReference type="GO" id="GO:0000271">
    <property type="term" value="P:polysaccharide biosynthetic process"/>
    <property type="evidence" value="ECO:0007669"/>
    <property type="project" value="InterPro"/>
</dbReference>
<dbReference type="NCBIfam" id="TIGR03026">
    <property type="entry name" value="NDP-sugDHase"/>
    <property type="match status" value="1"/>
</dbReference>
<keyword evidence="2" id="KW-0520">NAD</keyword>
<name>A0A366EXS9_9BACI</name>
<dbReference type="InterPro" id="IPR036220">
    <property type="entry name" value="UDP-Glc/GDP-Man_DH_C_sf"/>
</dbReference>
<dbReference type="GO" id="GO:0051287">
    <property type="term" value="F:NAD binding"/>
    <property type="evidence" value="ECO:0007669"/>
    <property type="project" value="InterPro"/>
</dbReference>
<gene>
    <name evidence="5" type="ORF">DET59_102109</name>
</gene>
<evidence type="ECO:0000313" key="6">
    <source>
        <dbReference type="Proteomes" id="UP000252118"/>
    </source>
</evidence>
<dbReference type="PANTHER" id="PTHR43491:SF5">
    <property type="entry name" value="UDP-N-ACETYL-D-MANNOSAMINE DEHYDROGENASE"/>
    <property type="match status" value="1"/>
</dbReference>
<dbReference type="InterPro" id="IPR028359">
    <property type="entry name" value="UDP_ManNAc/GlcNAc_DH"/>
</dbReference>
<sequence>MNLDKDNLKVTVIGLGKIGLTIASVIAEKGIKVYGVDKNPHVVEQVNKGICHIKGEPGLEELVKENQIAQVLTCTINTKEAVSNSNVVIVIVPVLITSDNQVDYQYIDEAVNQIGQSIKKDTLVIFETTLPTGDTRNRFGSSIEKLSGLKMGTEFYLAYSPERVYSNRIIKNLKDYPKVVGGVNEKSKDLAVSFYRRALKCEVIEMSSTEAAEFAKVAESVYRDVNIALANELSVYANQKGVNILEIIKASNSQPFSHIHNPGIGVGGHCIPIYPYFFLNNGLSTDGLVHKAREINDSMAVYSVNLIEKEVGKLDSLNILILGLSFRENVKEHTKSITLLLNEILNEKNANVVVNDPYYSPAEVEDMDLKYISLQDHLVCDMDIVILQANHSEYNNLDLSMLKNCKVFLDGRNAFNRNEVEVQGIKYIGIGAT</sequence>
<dbReference type="PANTHER" id="PTHR43491">
    <property type="entry name" value="UDP-N-ACETYL-D-MANNOSAMINE DEHYDROGENASE"/>
    <property type="match status" value="1"/>
</dbReference>
<dbReference type="InterPro" id="IPR017476">
    <property type="entry name" value="UDP-Glc/GDP-Man"/>
</dbReference>
<dbReference type="EMBL" id="QNRJ01000002">
    <property type="protein sequence ID" value="RBP06726.1"/>
    <property type="molecule type" value="Genomic_DNA"/>
</dbReference>
<dbReference type="SUPFAM" id="SSF51735">
    <property type="entry name" value="NAD(P)-binding Rossmann-fold domains"/>
    <property type="match status" value="1"/>
</dbReference>
<dbReference type="InterPro" id="IPR014027">
    <property type="entry name" value="UDP-Glc/GDP-Man_DH_C"/>
</dbReference>
<proteinExistence type="inferred from homology"/>
<dbReference type="GO" id="GO:0016616">
    <property type="term" value="F:oxidoreductase activity, acting on the CH-OH group of donors, NAD or NADP as acceptor"/>
    <property type="evidence" value="ECO:0007669"/>
    <property type="project" value="InterPro"/>
</dbReference>
<dbReference type="Pfam" id="PF03720">
    <property type="entry name" value="UDPG_MGDP_dh_C"/>
    <property type="match status" value="1"/>
</dbReference>
<evidence type="ECO:0000313" key="5">
    <source>
        <dbReference type="EMBL" id="RBP06726.1"/>
    </source>
</evidence>
<feature type="domain" description="UDP-glucose/GDP-mannose dehydrogenase C-terminal" evidence="4">
    <location>
        <begin position="320"/>
        <end position="417"/>
    </location>
</feature>
<protein>
    <submittedName>
        <fullName evidence="5">Nucleotide sugar dehydrogenase</fullName>
    </submittedName>
</protein>
<dbReference type="RefSeq" id="WP_258549557.1">
    <property type="nucleotide sequence ID" value="NZ_QNRJ01000002.1"/>
</dbReference>